<dbReference type="EMBL" id="FNWV01000004">
    <property type="protein sequence ID" value="SEH58033.1"/>
    <property type="molecule type" value="Genomic_DNA"/>
</dbReference>
<dbReference type="PROSITE" id="PS51257">
    <property type="entry name" value="PROKAR_LIPOPROTEIN"/>
    <property type="match status" value="1"/>
</dbReference>
<protein>
    <recommendedName>
        <fullName evidence="5">Lipocalin-like domain-containing protein</fullName>
    </recommendedName>
</protein>
<feature type="signal peptide" evidence="2">
    <location>
        <begin position="1"/>
        <end position="21"/>
    </location>
</feature>
<gene>
    <name evidence="3" type="ORF">SAMN02910265_01606</name>
</gene>
<evidence type="ECO:0000256" key="1">
    <source>
        <dbReference type="SAM" id="MobiDB-lite"/>
    </source>
</evidence>
<evidence type="ECO:0000313" key="3">
    <source>
        <dbReference type="EMBL" id="SEH58033.1"/>
    </source>
</evidence>
<feature type="region of interest" description="Disordered" evidence="1">
    <location>
        <begin position="151"/>
        <end position="175"/>
    </location>
</feature>
<evidence type="ECO:0000256" key="2">
    <source>
        <dbReference type="SAM" id="SignalP"/>
    </source>
</evidence>
<dbReference type="Proteomes" id="UP000183190">
    <property type="component" value="Unassembled WGS sequence"/>
</dbReference>
<feature type="compositionally biased region" description="Acidic residues" evidence="1">
    <location>
        <begin position="159"/>
        <end position="175"/>
    </location>
</feature>
<name>A0A1H6J794_RUMFL</name>
<evidence type="ECO:0008006" key="5">
    <source>
        <dbReference type="Google" id="ProtNLM"/>
    </source>
</evidence>
<dbReference type="AlphaFoldDB" id="A0A1H6J794"/>
<proteinExistence type="predicted"/>
<keyword evidence="2" id="KW-0732">Signal</keyword>
<feature type="chain" id="PRO_5010179930" description="Lipocalin-like domain-containing protein" evidence="2">
    <location>
        <begin position="22"/>
        <end position="175"/>
    </location>
</feature>
<reference evidence="3 4" key="1">
    <citation type="submission" date="2016-10" db="EMBL/GenBank/DDBJ databases">
        <authorList>
            <person name="de Groot N.N."/>
        </authorList>
    </citation>
    <scope>NUCLEOTIDE SEQUENCE [LARGE SCALE GENOMIC DNA]</scope>
    <source>
        <strain evidence="3 4">YAD2003</strain>
    </source>
</reference>
<sequence length="175" mass="19473">MTMKRLFCSSLAVICVATSFASCGSKKDNKDDFLGKWECEKIVMDGEEMDNFFGVDAYAIYQIELKEGNKGTVDSAFSTEGKPVDLTWEKQKDGKIKLVNNEAFDGEEAILEKNGSKMIMSVADEDESSEDGKGEEVKMYFVKVDSFKEMPENPFGDLGSDDDEADEDEAEEADE</sequence>
<organism evidence="3 4">
    <name type="scientific">Ruminococcus flavefaciens</name>
    <dbReference type="NCBI Taxonomy" id="1265"/>
    <lineage>
        <taxon>Bacteria</taxon>
        <taxon>Bacillati</taxon>
        <taxon>Bacillota</taxon>
        <taxon>Clostridia</taxon>
        <taxon>Eubacteriales</taxon>
        <taxon>Oscillospiraceae</taxon>
        <taxon>Ruminococcus</taxon>
    </lineage>
</organism>
<accession>A0A1H6J794</accession>
<evidence type="ECO:0000313" key="4">
    <source>
        <dbReference type="Proteomes" id="UP000183190"/>
    </source>
</evidence>